<sequence>MPKPLTLLTWVPQSGDGEREARKLHGIASDYCTLEQPGKLTTDQLSRHAVLIIVGHRQEFTSSLYESLKGLLSHASCGWLTLAMCSSAVAEYHGPLRDNELWSPAQRLANELRIKVSGTRRELGFDEVGRGYAFALAGGEILMRSDPLDSPGLWQDCVEQDDVEMITEGLANL</sequence>
<dbReference type="EMBL" id="JBDXMI010000001">
    <property type="protein sequence ID" value="MEO9385905.1"/>
    <property type="molecule type" value="Genomic_DNA"/>
</dbReference>
<dbReference type="RefSeq" id="WP_114073269.1">
    <property type="nucleotide sequence ID" value="NZ_CP029554.1"/>
</dbReference>
<name>A0A344UHR3_9NEIS</name>
<reference evidence="2 4" key="2">
    <citation type="submission" date="2024-05" db="EMBL/GenBank/DDBJ databases">
        <authorList>
            <person name="De Oliveira J.P."/>
            <person name="Noriler S.A."/>
            <person name="De Oliveira A.G."/>
            <person name="Sipoli D.S."/>
        </authorList>
    </citation>
    <scope>NUCLEOTIDE SEQUENCE [LARGE SCALE GENOMIC DNA]</scope>
    <source>
        <strain evidence="2 4">LABIM192</strain>
    </source>
</reference>
<evidence type="ECO:0000313" key="4">
    <source>
        <dbReference type="Proteomes" id="UP001462502"/>
    </source>
</evidence>
<keyword evidence="4" id="KW-1185">Reference proteome</keyword>
<evidence type="ECO:0000313" key="1">
    <source>
        <dbReference type="EMBL" id="AXE34811.1"/>
    </source>
</evidence>
<evidence type="ECO:0008006" key="5">
    <source>
        <dbReference type="Google" id="ProtNLM"/>
    </source>
</evidence>
<reference evidence="1 3" key="1">
    <citation type="submission" date="2018-05" db="EMBL/GenBank/DDBJ databases">
        <title>Genome sequencing, assembly and analysis of the novel insecticidal bacterium, Chromobacterium phragmitis.</title>
        <authorList>
            <person name="Sparks M.E."/>
            <person name="Blackburn M.B."/>
            <person name="Gundersen-Rindal D.E."/>
        </authorList>
    </citation>
    <scope>NUCLEOTIDE SEQUENCE [LARGE SCALE GENOMIC DNA]</scope>
    <source>
        <strain evidence="1">IIBBL 274-1</strain>
    </source>
</reference>
<evidence type="ECO:0000313" key="3">
    <source>
        <dbReference type="Proteomes" id="UP000252038"/>
    </source>
</evidence>
<gene>
    <name evidence="2" type="ORF">ABI908_17550</name>
    <name evidence="1" type="ORF">DK843_11220</name>
</gene>
<proteinExistence type="predicted"/>
<organism evidence="1 3">
    <name type="scientific">Chromobacterium phragmitis</name>
    <dbReference type="NCBI Taxonomy" id="2202141"/>
    <lineage>
        <taxon>Bacteria</taxon>
        <taxon>Pseudomonadati</taxon>
        <taxon>Pseudomonadota</taxon>
        <taxon>Betaproteobacteria</taxon>
        <taxon>Neisseriales</taxon>
        <taxon>Chromobacteriaceae</taxon>
        <taxon>Chromobacterium</taxon>
    </lineage>
</organism>
<dbReference type="EMBL" id="CP029554">
    <property type="protein sequence ID" value="AXE34811.1"/>
    <property type="molecule type" value="Genomic_DNA"/>
</dbReference>
<protein>
    <recommendedName>
        <fullName evidence="5">DJ-1/PfpI domain-containing protein</fullName>
    </recommendedName>
</protein>
<dbReference type="Proteomes" id="UP000252038">
    <property type="component" value="Chromosome"/>
</dbReference>
<accession>A0A344UHR3</accession>
<dbReference type="AlphaFoldDB" id="A0A344UHR3"/>
<evidence type="ECO:0000313" key="2">
    <source>
        <dbReference type="EMBL" id="MEO9385905.1"/>
    </source>
</evidence>
<dbReference type="Proteomes" id="UP001462502">
    <property type="component" value="Unassembled WGS sequence"/>
</dbReference>
<dbReference type="KEGG" id="chrb:DK843_11220"/>